<reference evidence="3" key="1">
    <citation type="journal article" date="2019" name="Int. J. Syst. Evol. Microbiol.">
        <title>The Global Catalogue of Microorganisms (GCM) 10K type strain sequencing project: providing services to taxonomists for standard genome sequencing and annotation.</title>
        <authorList>
            <consortium name="The Broad Institute Genomics Platform"/>
            <consortium name="The Broad Institute Genome Sequencing Center for Infectious Disease"/>
            <person name="Wu L."/>
            <person name="Ma J."/>
        </authorList>
    </citation>
    <scope>NUCLEOTIDE SEQUENCE [LARGE SCALE GENOMIC DNA]</scope>
    <source>
        <strain evidence="3">CGMCC 4.7405</strain>
    </source>
</reference>
<keyword evidence="1" id="KW-0812">Transmembrane</keyword>
<protein>
    <submittedName>
        <fullName evidence="2">Uncharacterized protein</fullName>
    </submittedName>
</protein>
<organism evidence="2 3">
    <name type="scientific">Lentzea rhizosphaerae</name>
    <dbReference type="NCBI Taxonomy" id="2041025"/>
    <lineage>
        <taxon>Bacteria</taxon>
        <taxon>Bacillati</taxon>
        <taxon>Actinomycetota</taxon>
        <taxon>Actinomycetes</taxon>
        <taxon>Pseudonocardiales</taxon>
        <taxon>Pseudonocardiaceae</taxon>
        <taxon>Lentzea</taxon>
    </lineage>
</organism>
<evidence type="ECO:0000313" key="3">
    <source>
        <dbReference type="Proteomes" id="UP001595690"/>
    </source>
</evidence>
<gene>
    <name evidence="2" type="ORF">ACFOWZ_46690</name>
</gene>
<dbReference type="EMBL" id="JBHRZI010000057">
    <property type="protein sequence ID" value="MFC3899003.1"/>
    <property type="molecule type" value="Genomic_DNA"/>
</dbReference>
<keyword evidence="1" id="KW-1133">Transmembrane helix</keyword>
<sequence length="202" mass="23402">MADMTVVLDVVKTLAAVAVPLVVAVVGHRLTRRLKLWEASQWRNQELIKARLQYYGQLAPMINDVMCYLTFVGRWKELTPPEVIKIKRDMDRAFFSVAPLFSQQAFDAYQDFVGACFSEYTGWALDARIRSGFVRRRQTQPDSWDPEWERLFTLNETHDIDQQDLAHIRAQYNRLLAALVEDIALSEPRIRYATTDLVVNAH</sequence>
<keyword evidence="1" id="KW-0472">Membrane</keyword>
<dbReference type="Proteomes" id="UP001595690">
    <property type="component" value="Unassembled WGS sequence"/>
</dbReference>
<evidence type="ECO:0000256" key="1">
    <source>
        <dbReference type="SAM" id="Phobius"/>
    </source>
</evidence>
<proteinExistence type="predicted"/>
<dbReference type="RefSeq" id="WP_382380933.1">
    <property type="nucleotide sequence ID" value="NZ_JBHRZI010000057.1"/>
</dbReference>
<feature type="transmembrane region" description="Helical" evidence="1">
    <location>
        <begin position="6"/>
        <end position="26"/>
    </location>
</feature>
<accession>A0ABV8CAJ1</accession>
<evidence type="ECO:0000313" key="2">
    <source>
        <dbReference type="EMBL" id="MFC3899003.1"/>
    </source>
</evidence>
<name>A0ABV8CAJ1_9PSEU</name>
<comment type="caution">
    <text evidence="2">The sequence shown here is derived from an EMBL/GenBank/DDBJ whole genome shotgun (WGS) entry which is preliminary data.</text>
</comment>
<keyword evidence="3" id="KW-1185">Reference proteome</keyword>